<gene>
    <name evidence="3" type="primary">RSP5_1</name>
    <name evidence="3" type="ORF">LOCC1_G003950</name>
</gene>
<evidence type="ECO:0000259" key="2">
    <source>
        <dbReference type="Pfam" id="PF00248"/>
    </source>
</evidence>
<evidence type="ECO:0000256" key="1">
    <source>
        <dbReference type="ARBA" id="ARBA00023002"/>
    </source>
</evidence>
<sequence>MADSCRKSNVKLLTYGSLCGGFLADKWLRKPAPHLFDKDMTPSHRKYIEMITVWGGWALFQDLLIVLQTIGKKYGVTISNTAIRWVLDHDYVGAVIVGARMGISEHTEENLKVFSFKLDQEDKALIDGVLGRSNAREVFEAMGDCGAEYRE</sequence>
<proteinExistence type="predicted"/>
<dbReference type="GO" id="GO:0016491">
    <property type="term" value="F:oxidoreductase activity"/>
    <property type="evidence" value="ECO:0007669"/>
    <property type="project" value="UniProtKB-KW"/>
</dbReference>
<dbReference type="InterPro" id="IPR023210">
    <property type="entry name" value="NADP_OxRdtase_dom"/>
</dbReference>
<dbReference type="Gene3D" id="3.20.20.100">
    <property type="entry name" value="NADP-dependent oxidoreductase domain"/>
    <property type="match status" value="1"/>
</dbReference>
<comment type="caution">
    <text evidence="3">The sequence shown here is derived from an EMBL/GenBank/DDBJ whole genome shotgun (WGS) entry which is preliminary data.</text>
</comment>
<keyword evidence="3" id="KW-0282">Flagellum</keyword>
<accession>A0A8H8RVE2</accession>
<organism evidence="3 4">
    <name type="scientific">Lachnellula occidentalis</name>
    <dbReference type="NCBI Taxonomy" id="215460"/>
    <lineage>
        <taxon>Eukaryota</taxon>
        <taxon>Fungi</taxon>
        <taxon>Dikarya</taxon>
        <taxon>Ascomycota</taxon>
        <taxon>Pezizomycotina</taxon>
        <taxon>Leotiomycetes</taxon>
        <taxon>Helotiales</taxon>
        <taxon>Lachnaceae</taxon>
        <taxon>Lachnellula</taxon>
    </lineage>
</organism>
<name>A0A8H8RVE2_9HELO</name>
<evidence type="ECO:0000313" key="4">
    <source>
        <dbReference type="Proteomes" id="UP000443090"/>
    </source>
</evidence>
<protein>
    <submittedName>
        <fullName evidence="3">Flagellar radial spoke protein</fullName>
    </submittedName>
</protein>
<keyword evidence="1" id="KW-0560">Oxidoreductase</keyword>
<evidence type="ECO:0000313" key="3">
    <source>
        <dbReference type="EMBL" id="TVY42583.1"/>
    </source>
</evidence>
<dbReference type="Pfam" id="PF00248">
    <property type="entry name" value="Aldo_ket_red"/>
    <property type="match status" value="1"/>
</dbReference>
<dbReference type="OrthoDB" id="686384at2759"/>
<keyword evidence="3" id="KW-0969">Cilium</keyword>
<keyword evidence="4" id="KW-1185">Reference proteome</keyword>
<keyword evidence="3" id="KW-0966">Cell projection</keyword>
<dbReference type="SUPFAM" id="SSF51430">
    <property type="entry name" value="NAD(P)-linked oxidoreductase"/>
    <property type="match status" value="1"/>
</dbReference>
<dbReference type="PANTHER" id="PTHR43147">
    <property type="entry name" value="PROTEIN TAS"/>
    <property type="match status" value="1"/>
</dbReference>
<dbReference type="EMBL" id="QGMI01000320">
    <property type="protein sequence ID" value="TVY42583.1"/>
    <property type="molecule type" value="Genomic_DNA"/>
</dbReference>
<dbReference type="Proteomes" id="UP000443090">
    <property type="component" value="Unassembled WGS sequence"/>
</dbReference>
<feature type="domain" description="NADP-dependent oxidoreductase" evidence="2">
    <location>
        <begin position="3"/>
        <end position="129"/>
    </location>
</feature>
<reference evidence="3 4" key="1">
    <citation type="submission" date="2018-05" db="EMBL/GenBank/DDBJ databases">
        <title>Genome sequencing and assembly of the regulated plant pathogen Lachnellula willkommii and related sister species for the development of diagnostic species identification markers.</title>
        <authorList>
            <person name="Giroux E."/>
            <person name="Bilodeau G."/>
        </authorList>
    </citation>
    <scope>NUCLEOTIDE SEQUENCE [LARGE SCALE GENOMIC DNA]</scope>
    <source>
        <strain evidence="3 4">CBS 160.35</strain>
    </source>
</reference>
<dbReference type="InterPro" id="IPR036812">
    <property type="entry name" value="NAD(P)_OxRdtase_dom_sf"/>
</dbReference>
<dbReference type="PANTHER" id="PTHR43147:SF2">
    <property type="entry name" value="NADP-DEPENDENT OXIDOREDUCTASE DOMAIN-CONTAINING PROTEIN"/>
    <property type="match status" value="1"/>
</dbReference>
<dbReference type="AlphaFoldDB" id="A0A8H8RVE2"/>